<name>A0ABV9RHA0_9PSEU</name>
<evidence type="ECO:0000313" key="4">
    <source>
        <dbReference type="EMBL" id="MFC4832701.1"/>
    </source>
</evidence>
<proteinExistence type="predicted"/>
<dbReference type="GO" id="GO:0004722">
    <property type="term" value="F:protein serine/threonine phosphatase activity"/>
    <property type="evidence" value="ECO:0007669"/>
    <property type="project" value="UniProtKB-EC"/>
</dbReference>
<dbReference type="InterPro" id="IPR001932">
    <property type="entry name" value="PPM-type_phosphatase-like_dom"/>
</dbReference>
<organism evidence="4 5">
    <name type="scientific">Actinomycetospora chibensis</name>
    <dbReference type="NCBI Taxonomy" id="663606"/>
    <lineage>
        <taxon>Bacteria</taxon>
        <taxon>Bacillati</taxon>
        <taxon>Actinomycetota</taxon>
        <taxon>Actinomycetes</taxon>
        <taxon>Pseudonocardiales</taxon>
        <taxon>Pseudonocardiaceae</taxon>
        <taxon>Actinomycetospora</taxon>
    </lineage>
</organism>
<dbReference type="InterPro" id="IPR036457">
    <property type="entry name" value="PPM-type-like_dom_sf"/>
</dbReference>
<dbReference type="Gene3D" id="3.60.40.10">
    <property type="entry name" value="PPM-type phosphatase domain"/>
    <property type="match status" value="1"/>
</dbReference>
<gene>
    <name evidence="4" type="ORF">ACFPEL_09790</name>
</gene>
<dbReference type="Pfam" id="PF07228">
    <property type="entry name" value="SpoIIE"/>
    <property type="match status" value="1"/>
</dbReference>
<dbReference type="EMBL" id="JBHSIM010000020">
    <property type="protein sequence ID" value="MFC4832701.1"/>
    <property type="molecule type" value="Genomic_DNA"/>
</dbReference>
<dbReference type="Proteomes" id="UP001595909">
    <property type="component" value="Unassembled WGS sequence"/>
</dbReference>
<evidence type="ECO:0000313" key="5">
    <source>
        <dbReference type="Proteomes" id="UP001595909"/>
    </source>
</evidence>
<dbReference type="PANTHER" id="PTHR43156:SF2">
    <property type="entry name" value="STAGE II SPORULATION PROTEIN E"/>
    <property type="match status" value="1"/>
</dbReference>
<dbReference type="SMART" id="SM00331">
    <property type="entry name" value="PP2C_SIG"/>
    <property type="match status" value="1"/>
</dbReference>
<accession>A0ABV9RHA0</accession>
<evidence type="ECO:0000256" key="2">
    <source>
        <dbReference type="SAM" id="MobiDB-lite"/>
    </source>
</evidence>
<keyword evidence="5" id="KW-1185">Reference proteome</keyword>
<sequence>MDLDTAYVAVFDGVGHDLAAGSATALAVSAIRNARRRGVSDLAALAIEADIQMQAAGVLPRFVTAILARLDLRTGELRYLVAGHPHPLLLRQGHLVGAFEATPRPPLGVGEHAAPVEEAVEWLEPGDRVVFYSDGITEARGADGRFFGERRLVDLSERAELDEVSAPETLRRLAAAVLEHQGGLLQDDATLLMVDWSATAHERLLPSVAREVTASTPPSQRPEKGRSSAVGGFRSPTA</sequence>
<reference evidence="5" key="1">
    <citation type="journal article" date="2019" name="Int. J. Syst. Evol. Microbiol.">
        <title>The Global Catalogue of Microorganisms (GCM) 10K type strain sequencing project: providing services to taxonomists for standard genome sequencing and annotation.</title>
        <authorList>
            <consortium name="The Broad Institute Genomics Platform"/>
            <consortium name="The Broad Institute Genome Sequencing Center for Infectious Disease"/>
            <person name="Wu L."/>
            <person name="Ma J."/>
        </authorList>
    </citation>
    <scope>NUCLEOTIDE SEQUENCE [LARGE SCALE GENOMIC DNA]</scope>
    <source>
        <strain evidence="5">CCUG 50347</strain>
    </source>
</reference>
<keyword evidence="1 4" id="KW-0378">Hydrolase</keyword>
<dbReference type="SUPFAM" id="SSF81606">
    <property type="entry name" value="PP2C-like"/>
    <property type="match status" value="1"/>
</dbReference>
<protein>
    <submittedName>
        <fullName evidence="4">PP2C family protein-serine/threonine phosphatase</fullName>
        <ecNumber evidence="4">3.1.3.16</ecNumber>
    </submittedName>
</protein>
<feature type="region of interest" description="Disordered" evidence="2">
    <location>
        <begin position="210"/>
        <end position="238"/>
    </location>
</feature>
<evidence type="ECO:0000259" key="3">
    <source>
        <dbReference type="SMART" id="SM00331"/>
    </source>
</evidence>
<dbReference type="InterPro" id="IPR052016">
    <property type="entry name" value="Bact_Sigma-Reg"/>
</dbReference>
<feature type="domain" description="PPM-type phosphatase" evidence="3">
    <location>
        <begin position="2"/>
        <end position="196"/>
    </location>
</feature>
<dbReference type="RefSeq" id="WP_274191481.1">
    <property type="nucleotide sequence ID" value="NZ_BAABHN010000020.1"/>
</dbReference>
<evidence type="ECO:0000256" key="1">
    <source>
        <dbReference type="ARBA" id="ARBA00022801"/>
    </source>
</evidence>
<dbReference type="PANTHER" id="PTHR43156">
    <property type="entry name" value="STAGE II SPORULATION PROTEIN E-RELATED"/>
    <property type="match status" value="1"/>
</dbReference>
<comment type="caution">
    <text evidence="4">The sequence shown here is derived from an EMBL/GenBank/DDBJ whole genome shotgun (WGS) entry which is preliminary data.</text>
</comment>
<dbReference type="EC" id="3.1.3.16" evidence="4"/>